<keyword evidence="6" id="KW-0732">Signal</keyword>
<keyword evidence="16" id="KW-0812">Transmembrane</keyword>
<keyword evidence="11" id="KW-0961">Cell wall biogenesis/degradation</keyword>
<evidence type="ECO:0000256" key="10">
    <source>
        <dbReference type="ARBA" id="ARBA00023277"/>
    </source>
</evidence>
<name>A0AA42CEG0_9PROT</name>
<evidence type="ECO:0000256" key="8">
    <source>
        <dbReference type="ARBA" id="ARBA00023136"/>
    </source>
</evidence>
<dbReference type="RefSeq" id="WP_264714736.1">
    <property type="nucleotide sequence ID" value="NZ_JAPDNT010000014.1"/>
</dbReference>
<reference evidence="17" key="2">
    <citation type="submission" date="2022-10" db="EMBL/GenBank/DDBJ databases">
        <authorList>
            <person name="Trinh H.N."/>
        </authorList>
    </citation>
    <scope>NUCLEOTIDE SEQUENCE</scope>
    <source>
        <strain evidence="17">RN2-1</strain>
    </source>
</reference>
<evidence type="ECO:0000256" key="6">
    <source>
        <dbReference type="ARBA" id="ARBA00022729"/>
    </source>
</evidence>
<feature type="transmembrane region" description="Helical" evidence="16">
    <location>
        <begin position="432"/>
        <end position="455"/>
    </location>
</feature>
<evidence type="ECO:0000256" key="4">
    <source>
        <dbReference type="ARBA" id="ARBA00022512"/>
    </source>
</evidence>
<dbReference type="GO" id="GO:0004553">
    <property type="term" value="F:hydrolase activity, hydrolyzing O-glycosyl compounds"/>
    <property type="evidence" value="ECO:0007669"/>
    <property type="project" value="InterPro"/>
</dbReference>
<protein>
    <recommendedName>
        <fullName evidence="15">Endo-1,3-beta-glucanase btgC</fullName>
    </recommendedName>
    <alternativeName>
        <fullName evidence="14">Laminarinase btgC</fullName>
    </alternativeName>
</protein>
<evidence type="ECO:0000256" key="12">
    <source>
        <dbReference type="ARBA" id="ARBA00023326"/>
    </source>
</evidence>
<keyword evidence="3" id="KW-1003">Cell membrane</keyword>
<evidence type="ECO:0000256" key="16">
    <source>
        <dbReference type="SAM" id="Phobius"/>
    </source>
</evidence>
<dbReference type="InterPro" id="IPR000490">
    <property type="entry name" value="Glyco_hydro_17"/>
</dbReference>
<dbReference type="GO" id="GO:0000272">
    <property type="term" value="P:polysaccharide catabolic process"/>
    <property type="evidence" value="ECO:0007669"/>
    <property type="project" value="UniProtKB-KW"/>
</dbReference>
<evidence type="ECO:0000256" key="7">
    <source>
        <dbReference type="ARBA" id="ARBA00022801"/>
    </source>
</evidence>
<evidence type="ECO:0000256" key="13">
    <source>
        <dbReference type="ARBA" id="ARBA00037649"/>
    </source>
</evidence>
<evidence type="ECO:0000313" key="18">
    <source>
        <dbReference type="Proteomes" id="UP001165679"/>
    </source>
</evidence>
<gene>
    <name evidence="17" type="ORF">OL599_15575</name>
</gene>
<dbReference type="Gene3D" id="3.20.20.80">
    <property type="entry name" value="Glycosidases"/>
    <property type="match status" value="1"/>
</dbReference>
<keyword evidence="10" id="KW-0119">Carbohydrate metabolism</keyword>
<dbReference type="Pfam" id="PF00332">
    <property type="entry name" value="Glyco_hydro_17"/>
    <property type="match status" value="1"/>
</dbReference>
<sequence>MSRPTPWLLPLLAVLSALLVLLWWVPNRPRDAGPDLPDGKLNSVSFAPYRADQSPFDGTFPTAAQVDADMALLAGHVRAIRSYAAIEGAYDVAALAQKHGLKLWQGIWLGSDRAQNRREIARAIASANRYPDTVERVIVGNEVLLRRDLPPAELMAALDAVRAAVRQPVTYADVWEFWEQFPEVAAHVDIVTIHLLPYWEDHPTAIDRAIAHVDATYRHMAALFPGKPISVGETGWPSRGRWRADAAPGLVNQTSFVRRFVALAHQEGFDYNLIEAFDQVWKQRAEGAVGANWGLWTADRQPKFAAAGKVVENPHWRLGAAGGCVLGLVLLAAGLATPGLRAPAQATLAVLAMALGGVLGWAVMATLPDIYDAYQGVAAAGNLAGQALLAVLMTRRAAGLLAGNAVPPPRTGADATDAVRGLLRLSLPRRDWLFDDLGFVFVWTAAVLQLLLLFDPRYRDFPIPTFAVPVVAVLARALLRDLPRGGGGREELWAGGVLALAAIGTAVNEGPRNLQALAWTACALVLAAPPLLRCFTSAAMKNGR</sequence>
<comment type="subcellular location">
    <subcellularLocation>
        <location evidence="2">Cell membrane</location>
    </subcellularLocation>
    <subcellularLocation>
        <location evidence="1">Secreted</location>
        <location evidence="1">Cell wall</location>
    </subcellularLocation>
</comment>
<comment type="function">
    <text evidence="13">Glucanases play a role in cell expansion during growth, in cell-cell fusion during mating, and in spore release during sporulation. This enzyme may be involved in beta-glucan degradation. Active on laminarin and lichenan.</text>
</comment>
<evidence type="ECO:0000313" key="17">
    <source>
        <dbReference type="EMBL" id="MCW3475998.1"/>
    </source>
</evidence>
<keyword evidence="12" id="KW-0624">Polysaccharide degradation</keyword>
<accession>A0AA42CEG0</accession>
<dbReference type="PANTHER" id="PTHR16631:SF17">
    <property type="entry name" value="GLUCAN ENDO-1,3-BETA-GLUCOSIDASE BTGC"/>
    <property type="match status" value="1"/>
</dbReference>
<feature type="transmembrane region" description="Helical" evidence="16">
    <location>
        <begin position="7"/>
        <end position="25"/>
    </location>
</feature>
<dbReference type="GO" id="GO:0005886">
    <property type="term" value="C:plasma membrane"/>
    <property type="evidence" value="ECO:0007669"/>
    <property type="project" value="UniProtKB-SubCell"/>
</dbReference>
<dbReference type="PANTHER" id="PTHR16631">
    <property type="entry name" value="GLUCAN 1,3-BETA-GLUCOSIDASE"/>
    <property type="match status" value="1"/>
</dbReference>
<evidence type="ECO:0000256" key="14">
    <source>
        <dbReference type="ARBA" id="ARBA00042373"/>
    </source>
</evidence>
<dbReference type="GO" id="GO:0071555">
    <property type="term" value="P:cell wall organization"/>
    <property type="evidence" value="ECO:0007669"/>
    <property type="project" value="UniProtKB-KW"/>
</dbReference>
<dbReference type="SUPFAM" id="SSF51445">
    <property type="entry name" value="(Trans)glycosidases"/>
    <property type="match status" value="1"/>
</dbReference>
<evidence type="ECO:0000256" key="3">
    <source>
        <dbReference type="ARBA" id="ARBA00022475"/>
    </source>
</evidence>
<comment type="caution">
    <text evidence="17">The sequence shown here is derived from an EMBL/GenBank/DDBJ whole genome shotgun (WGS) entry which is preliminary data.</text>
</comment>
<keyword evidence="4" id="KW-0134">Cell wall</keyword>
<evidence type="ECO:0000256" key="2">
    <source>
        <dbReference type="ARBA" id="ARBA00004236"/>
    </source>
</evidence>
<feature type="transmembrane region" description="Helical" evidence="16">
    <location>
        <begin position="514"/>
        <end position="535"/>
    </location>
</feature>
<evidence type="ECO:0000256" key="9">
    <source>
        <dbReference type="ARBA" id="ARBA00023180"/>
    </source>
</evidence>
<evidence type="ECO:0000256" key="11">
    <source>
        <dbReference type="ARBA" id="ARBA00023316"/>
    </source>
</evidence>
<dbReference type="InterPro" id="IPR017853">
    <property type="entry name" value="GH"/>
</dbReference>
<dbReference type="EMBL" id="JAPDNT010000014">
    <property type="protein sequence ID" value="MCW3475998.1"/>
    <property type="molecule type" value="Genomic_DNA"/>
</dbReference>
<evidence type="ECO:0000256" key="5">
    <source>
        <dbReference type="ARBA" id="ARBA00022525"/>
    </source>
</evidence>
<keyword evidence="5" id="KW-0964">Secreted</keyword>
<keyword evidence="7 17" id="KW-0378">Hydrolase</keyword>
<evidence type="ECO:0000256" key="15">
    <source>
        <dbReference type="ARBA" id="ARBA00043078"/>
    </source>
</evidence>
<dbReference type="AlphaFoldDB" id="A0AA42CEG0"/>
<proteinExistence type="predicted"/>
<feature type="transmembrane region" description="Helical" evidence="16">
    <location>
        <begin position="348"/>
        <end position="367"/>
    </location>
</feature>
<reference evidence="17" key="1">
    <citation type="submission" date="2022-09" db="EMBL/GenBank/DDBJ databases">
        <title>Rhodovastum sp. nov. RN2-1 isolated from soil in Seongnam, South Korea.</title>
        <authorList>
            <person name="Le N.T."/>
        </authorList>
    </citation>
    <scope>NUCLEOTIDE SEQUENCE</scope>
    <source>
        <strain evidence="17">RN2-1</strain>
    </source>
</reference>
<dbReference type="Proteomes" id="UP001165679">
    <property type="component" value="Unassembled WGS sequence"/>
</dbReference>
<keyword evidence="9" id="KW-0325">Glycoprotein</keyword>
<keyword evidence="16" id="KW-1133">Transmembrane helix</keyword>
<evidence type="ECO:0000256" key="1">
    <source>
        <dbReference type="ARBA" id="ARBA00004191"/>
    </source>
</evidence>
<keyword evidence="8 16" id="KW-0472">Membrane</keyword>
<feature type="transmembrane region" description="Helical" evidence="16">
    <location>
        <begin position="316"/>
        <end position="336"/>
    </location>
</feature>
<organism evidence="17 18">
    <name type="scientific">Limobrevibacterium gyesilva</name>
    <dbReference type="NCBI Taxonomy" id="2991712"/>
    <lineage>
        <taxon>Bacteria</taxon>
        <taxon>Pseudomonadati</taxon>
        <taxon>Pseudomonadota</taxon>
        <taxon>Alphaproteobacteria</taxon>
        <taxon>Acetobacterales</taxon>
        <taxon>Acetobacteraceae</taxon>
        <taxon>Limobrevibacterium</taxon>
    </lineage>
</organism>
<dbReference type="InterPro" id="IPR050732">
    <property type="entry name" value="Beta-glucan_modifiers"/>
</dbReference>
<feature type="transmembrane region" description="Helical" evidence="16">
    <location>
        <begin position="461"/>
        <end position="479"/>
    </location>
</feature>
<keyword evidence="18" id="KW-1185">Reference proteome</keyword>